<evidence type="ECO:0000256" key="1">
    <source>
        <dbReference type="SAM" id="MobiDB-lite"/>
    </source>
</evidence>
<organism evidence="3 4">
    <name type="scientific">Reticulomyxa filosa</name>
    <dbReference type="NCBI Taxonomy" id="46433"/>
    <lineage>
        <taxon>Eukaryota</taxon>
        <taxon>Sar</taxon>
        <taxon>Rhizaria</taxon>
        <taxon>Retaria</taxon>
        <taxon>Foraminifera</taxon>
        <taxon>Monothalamids</taxon>
        <taxon>Reticulomyxidae</taxon>
        <taxon>Reticulomyxa</taxon>
    </lineage>
</organism>
<reference evidence="3 4" key="1">
    <citation type="journal article" date="2013" name="Curr. Biol.">
        <title>The Genome of the Foraminiferan Reticulomyxa filosa.</title>
        <authorList>
            <person name="Glockner G."/>
            <person name="Hulsmann N."/>
            <person name="Schleicher M."/>
            <person name="Noegel A.A."/>
            <person name="Eichinger L."/>
            <person name="Gallinger C."/>
            <person name="Pawlowski J."/>
            <person name="Sierra R."/>
            <person name="Euteneuer U."/>
            <person name="Pillet L."/>
            <person name="Moustafa A."/>
            <person name="Platzer M."/>
            <person name="Groth M."/>
            <person name="Szafranski K."/>
            <person name="Schliwa M."/>
        </authorList>
    </citation>
    <scope>NUCLEOTIDE SEQUENCE [LARGE SCALE GENOMIC DNA]</scope>
</reference>
<evidence type="ECO:0000313" key="3">
    <source>
        <dbReference type="EMBL" id="ETO22136.1"/>
    </source>
</evidence>
<dbReference type="Proteomes" id="UP000023152">
    <property type="component" value="Unassembled WGS sequence"/>
</dbReference>
<comment type="caution">
    <text evidence="3">The sequence shown here is derived from an EMBL/GenBank/DDBJ whole genome shotgun (WGS) entry which is preliminary data.</text>
</comment>
<keyword evidence="4" id="KW-1185">Reference proteome</keyword>
<keyword evidence="2" id="KW-0472">Membrane</keyword>
<proteinExistence type="predicted"/>
<feature type="transmembrane region" description="Helical" evidence="2">
    <location>
        <begin position="295"/>
        <end position="318"/>
    </location>
</feature>
<dbReference type="AlphaFoldDB" id="X6N7V2"/>
<keyword evidence="2" id="KW-1133">Transmembrane helix</keyword>
<dbReference type="EMBL" id="ASPP01011012">
    <property type="protein sequence ID" value="ETO22136.1"/>
    <property type="molecule type" value="Genomic_DNA"/>
</dbReference>
<evidence type="ECO:0000256" key="2">
    <source>
        <dbReference type="SAM" id="Phobius"/>
    </source>
</evidence>
<protein>
    <submittedName>
        <fullName evidence="3">Uncharacterized protein</fullName>
    </submittedName>
</protein>
<sequence>MRKSTRETEMPNLRRGEEKLVAQLRLLKIIILKNLPKKKKMDVSSNVKSDNFFPPSAVLVPNVIRPNNFIPNPIPDKTNRGPSEVAPFLSQDGTSSQDFRVYTEGEKKKGKKKKGAKKKKKKGQEIMENKHRFQLWNVNLGKPIRHPCICHDGYLYKQMGKKTNKAGNHMVYYYCITGKGFDEKYWGDRPKPICKASIGIERDANDNIISIMVKHCHKHTSSCNLFPKEAINWVKPWSLYIAPLTEYVKGFEELWNPDHKRPVLSDIVLLHSTFFFLVHGYTYLAFFFLKKKGAFFFFFGKIKICNWSCFLGLSQLLFGNVRKKKIIISGLKKN</sequence>
<name>X6N7V2_RETFI</name>
<feature type="region of interest" description="Disordered" evidence="1">
    <location>
        <begin position="70"/>
        <end position="125"/>
    </location>
</feature>
<gene>
    <name evidence="3" type="ORF">RFI_15067</name>
</gene>
<keyword evidence="2" id="KW-0812">Transmembrane</keyword>
<feature type="compositionally biased region" description="Basic residues" evidence="1">
    <location>
        <begin position="108"/>
        <end position="122"/>
    </location>
</feature>
<feature type="transmembrane region" description="Helical" evidence="2">
    <location>
        <begin position="267"/>
        <end position="289"/>
    </location>
</feature>
<accession>X6N7V2</accession>
<evidence type="ECO:0000313" key="4">
    <source>
        <dbReference type="Proteomes" id="UP000023152"/>
    </source>
</evidence>